<evidence type="ECO:0000256" key="1">
    <source>
        <dbReference type="SAM" id="Phobius"/>
    </source>
</evidence>
<evidence type="ECO:0000313" key="3">
    <source>
        <dbReference type="Proteomes" id="UP000451354"/>
    </source>
</evidence>
<name>A0A6M5UMT6_9MICO</name>
<keyword evidence="2" id="KW-0614">Plasmid</keyword>
<dbReference type="AlphaFoldDB" id="A0A6M5UMT6"/>
<reference evidence="2 3" key="1">
    <citation type="journal article" date="2022" name="Int. J. Syst. Evol. Microbiol.">
        <title>Cellulosimicrobium protaetiae sp. nov., isolated from the gut of the larva of Protaetia brevitarsis seulensis.</title>
        <authorList>
            <person name="Le Han H."/>
            <person name="Nguyen T.T.H."/>
            <person name="Li Z."/>
            <person name="Shin N.R."/>
            <person name="Kim S.G."/>
        </authorList>
    </citation>
    <scope>NUCLEOTIDE SEQUENCE [LARGE SCALE GENOMIC DNA]</scope>
    <source>
        <strain evidence="2 3">BI34</strain>
    </source>
</reference>
<feature type="transmembrane region" description="Helical" evidence="1">
    <location>
        <begin position="63"/>
        <end position="86"/>
    </location>
</feature>
<dbReference type="RefSeq" id="WP_154800650.1">
    <property type="nucleotide sequence ID" value="NZ_CP052758.1"/>
</dbReference>
<geneLocation type="plasmid" evidence="2 3">
    <name>pCPRO01</name>
</geneLocation>
<keyword evidence="1" id="KW-0472">Membrane</keyword>
<dbReference type="Proteomes" id="UP000451354">
    <property type="component" value="Plasmid pCPRO01"/>
</dbReference>
<protein>
    <submittedName>
        <fullName evidence="2">Uncharacterized protein</fullName>
    </submittedName>
</protein>
<organism evidence="2 3">
    <name type="scientific">Cellulosimicrobium protaetiae</name>
    <dbReference type="NCBI Taxonomy" id="2587808"/>
    <lineage>
        <taxon>Bacteria</taxon>
        <taxon>Bacillati</taxon>
        <taxon>Actinomycetota</taxon>
        <taxon>Actinomycetes</taxon>
        <taxon>Micrococcales</taxon>
        <taxon>Promicromonosporaceae</taxon>
        <taxon>Cellulosimicrobium</taxon>
    </lineage>
</organism>
<keyword evidence="1" id="KW-0812">Transmembrane</keyword>
<keyword evidence="3" id="KW-1185">Reference proteome</keyword>
<sequence>MLGLIVFGVLPLLSIPAVIATAAEFGLASALVSTTLPVLLVTAPLAAWVWYGTHLPRSRRGQLGWLALVVLITMLLLVTPIFFWTIPAITVLFSEGLRALIRHPAKHPALAGAPRPPSRGVR</sequence>
<proteinExistence type="predicted"/>
<dbReference type="KEGG" id="cprt:FIC82_020160"/>
<feature type="transmembrane region" description="Helical" evidence="1">
    <location>
        <begin position="30"/>
        <end position="51"/>
    </location>
</feature>
<evidence type="ECO:0000313" key="2">
    <source>
        <dbReference type="EMBL" id="QJW38705.1"/>
    </source>
</evidence>
<accession>A0A6M5UMT6</accession>
<keyword evidence="1" id="KW-1133">Transmembrane helix</keyword>
<gene>
    <name evidence="2" type="ORF">FIC82_020160</name>
</gene>
<dbReference type="EMBL" id="CP052758">
    <property type="protein sequence ID" value="QJW38705.1"/>
    <property type="molecule type" value="Genomic_DNA"/>
</dbReference>